<reference evidence="2" key="1">
    <citation type="submission" date="2016-11" db="UniProtKB">
        <authorList>
            <consortium name="WormBaseParasite"/>
        </authorList>
    </citation>
    <scope>IDENTIFICATION</scope>
</reference>
<evidence type="ECO:0000313" key="2">
    <source>
        <dbReference type="WBParaSite" id="L893_g26204.t1"/>
    </source>
</evidence>
<protein>
    <submittedName>
        <fullName evidence="2">Uncharacterized protein</fullName>
    </submittedName>
</protein>
<dbReference type="WBParaSite" id="L893_g26204.t1">
    <property type="protein sequence ID" value="L893_g26204.t1"/>
    <property type="gene ID" value="L893_g26204"/>
</dbReference>
<sequence length="83" mass="8936">MSSEKLCACPPQADVLHNALTRRPISKNALLTPLNGFPIDRSESAHSPPLPLPLGKVTVLLRNPTLAKFSLSPQTNSAMKHAK</sequence>
<organism evidence="1 2">
    <name type="scientific">Steinernema glaseri</name>
    <dbReference type="NCBI Taxonomy" id="37863"/>
    <lineage>
        <taxon>Eukaryota</taxon>
        <taxon>Metazoa</taxon>
        <taxon>Ecdysozoa</taxon>
        <taxon>Nematoda</taxon>
        <taxon>Chromadorea</taxon>
        <taxon>Rhabditida</taxon>
        <taxon>Tylenchina</taxon>
        <taxon>Panagrolaimomorpha</taxon>
        <taxon>Strongyloidoidea</taxon>
        <taxon>Steinernematidae</taxon>
        <taxon>Steinernema</taxon>
    </lineage>
</organism>
<dbReference type="Proteomes" id="UP000095287">
    <property type="component" value="Unplaced"/>
</dbReference>
<keyword evidence="1" id="KW-1185">Reference proteome</keyword>
<proteinExistence type="predicted"/>
<accession>A0A1I7ZHC4</accession>
<name>A0A1I7ZHC4_9BILA</name>
<dbReference type="AlphaFoldDB" id="A0A1I7ZHC4"/>
<evidence type="ECO:0000313" key="1">
    <source>
        <dbReference type="Proteomes" id="UP000095287"/>
    </source>
</evidence>